<dbReference type="GO" id="GO:0005524">
    <property type="term" value="F:ATP binding"/>
    <property type="evidence" value="ECO:0007669"/>
    <property type="project" value="UniProtKB-KW"/>
</dbReference>
<dbReference type="InterPro" id="IPR011006">
    <property type="entry name" value="CheY-like_superfamily"/>
</dbReference>
<keyword evidence="14" id="KW-1185">Reference proteome</keyword>
<evidence type="ECO:0000256" key="8">
    <source>
        <dbReference type="ARBA" id="ARBA00023012"/>
    </source>
</evidence>
<dbReference type="SUPFAM" id="SSF52172">
    <property type="entry name" value="CheY-like"/>
    <property type="match status" value="2"/>
</dbReference>
<evidence type="ECO:0000313" key="14">
    <source>
        <dbReference type="Proteomes" id="UP000534783"/>
    </source>
</evidence>
<dbReference type="FunFam" id="1.10.287.130:FF:000045">
    <property type="entry name" value="Two-component system sensor histidine kinase/response regulator"/>
    <property type="match status" value="1"/>
</dbReference>
<dbReference type="InterPro" id="IPR004358">
    <property type="entry name" value="Sig_transdc_His_kin-like_C"/>
</dbReference>
<feature type="transmembrane region" description="Helical" evidence="10">
    <location>
        <begin position="134"/>
        <end position="151"/>
    </location>
</feature>
<protein>
    <recommendedName>
        <fullName evidence="2">histidine kinase</fullName>
        <ecNumber evidence="2">2.7.13.3</ecNumber>
    </recommendedName>
</protein>
<evidence type="ECO:0000256" key="4">
    <source>
        <dbReference type="ARBA" id="ARBA00022679"/>
    </source>
</evidence>
<feature type="transmembrane region" description="Helical" evidence="10">
    <location>
        <begin position="101"/>
        <end position="122"/>
    </location>
</feature>
<evidence type="ECO:0000259" key="12">
    <source>
        <dbReference type="PROSITE" id="PS50110"/>
    </source>
</evidence>
<dbReference type="SMART" id="SM00065">
    <property type="entry name" value="GAF"/>
    <property type="match status" value="1"/>
</dbReference>
<keyword evidence="7" id="KW-0067">ATP-binding</keyword>
<feature type="transmembrane region" description="Helical" evidence="10">
    <location>
        <begin position="33"/>
        <end position="55"/>
    </location>
</feature>
<feature type="domain" description="Histidine kinase" evidence="11">
    <location>
        <begin position="949"/>
        <end position="1160"/>
    </location>
</feature>
<dbReference type="PROSITE" id="PS50110">
    <property type="entry name" value="RESPONSE_REGULATORY"/>
    <property type="match status" value="2"/>
</dbReference>
<organism evidence="13 14">
    <name type="scientific">Candidatus Manganitrophus noduliformans</name>
    <dbReference type="NCBI Taxonomy" id="2606439"/>
    <lineage>
        <taxon>Bacteria</taxon>
        <taxon>Pseudomonadati</taxon>
        <taxon>Nitrospirota</taxon>
        <taxon>Nitrospiria</taxon>
        <taxon>Candidatus Troglogloeales</taxon>
        <taxon>Candidatus Manganitrophaceae</taxon>
        <taxon>Candidatus Manganitrophus</taxon>
    </lineage>
</organism>
<accession>A0A7X6DPV6</accession>
<feature type="modified residue" description="4-aspartylphosphate" evidence="9">
    <location>
        <position position="1229"/>
    </location>
</feature>
<dbReference type="SMART" id="SM00387">
    <property type="entry name" value="HATPase_c"/>
    <property type="match status" value="2"/>
</dbReference>
<evidence type="ECO:0000256" key="6">
    <source>
        <dbReference type="ARBA" id="ARBA00022777"/>
    </source>
</evidence>
<dbReference type="SUPFAM" id="SSF55781">
    <property type="entry name" value="GAF domain-like"/>
    <property type="match status" value="1"/>
</dbReference>
<dbReference type="InterPro" id="IPR036890">
    <property type="entry name" value="HATPase_C_sf"/>
</dbReference>
<keyword evidence="10" id="KW-0812">Transmembrane</keyword>
<dbReference type="Pfam" id="PF01590">
    <property type="entry name" value="GAF"/>
    <property type="match status" value="1"/>
</dbReference>
<dbReference type="InterPro" id="IPR029016">
    <property type="entry name" value="GAF-like_dom_sf"/>
</dbReference>
<comment type="catalytic activity">
    <reaction evidence="1">
        <text>ATP + protein L-histidine = ADP + protein N-phospho-L-histidine.</text>
        <dbReference type="EC" id="2.7.13.3"/>
    </reaction>
</comment>
<dbReference type="InterPro" id="IPR036097">
    <property type="entry name" value="HisK_dim/P_sf"/>
</dbReference>
<gene>
    <name evidence="13" type="ORF">MNODULE_10480</name>
</gene>
<feature type="transmembrane region" description="Helical" evidence="10">
    <location>
        <begin position="172"/>
        <end position="190"/>
    </location>
</feature>
<dbReference type="CDD" id="cd00082">
    <property type="entry name" value="HisKA"/>
    <property type="match status" value="2"/>
</dbReference>
<dbReference type="SUPFAM" id="SSF47384">
    <property type="entry name" value="Homodimeric domain of signal transducing histidine kinase"/>
    <property type="match status" value="2"/>
</dbReference>
<keyword evidence="8" id="KW-0902">Two-component regulatory system</keyword>
<keyword evidence="6" id="KW-0418">Kinase</keyword>
<evidence type="ECO:0000256" key="5">
    <source>
        <dbReference type="ARBA" id="ARBA00022741"/>
    </source>
</evidence>
<feature type="domain" description="Histidine kinase" evidence="11">
    <location>
        <begin position="518"/>
        <end position="735"/>
    </location>
</feature>
<reference evidence="13 14" key="1">
    <citation type="journal article" date="2020" name="Nature">
        <title>Bacterial chemolithoautotrophy via manganese oxidation.</title>
        <authorList>
            <person name="Yu H."/>
            <person name="Leadbetter J.R."/>
        </authorList>
    </citation>
    <scope>NUCLEOTIDE SEQUENCE [LARGE SCALE GENOMIC DNA]</scope>
    <source>
        <strain evidence="13 14">Mn-1</strain>
    </source>
</reference>
<dbReference type="Gene3D" id="3.40.50.2300">
    <property type="match status" value="2"/>
</dbReference>
<dbReference type="Pfam" id="PF02518">
    <property type="entry name" value="HATPase_c"/>
    <property type="match status" value="2"/>
</dbReference>
<evidence type="ECO:0000256" key="1">
    <source>
        <dbReference type="ARBA" id="ARBA00000085"/>
    </source>
</evidence>
<dbReference type="Gene3D" id="3.30.565.10">
    <property type="entry name" value="Histidine kinase-like ATPase, C-terminal domain"/>
    <property type="match status" value="2"/>
</dbReference>
<evidence type="ECO:0000256" key="3">
    <source>
        <dbReference type="ARBA" id="ARBA00022553"/>
    </source>
</evidence>
<dbReference type="InterPro" id="IPR003661">
    <property type="entry name" value="HisK_dim/P_dom"/>
</dbReference>
<evidence type="ECO:0000256" key="9">
    <source>
        <dbReference type="PROSITE-ProRule" id="PRU00169"/>
    </source>
</evidence>
<proteinExistence type="predicted"/>
<dbReference type="EMBL" id="VTOW01000002">
    <property type="protein sequence ID" value="NKE71161.1"/>
    <property type="molecule type" value="Genomic_DNA"/>
</dbReference>
<dbReference type="CDD" id="cd16922">
    <property type="entry name" value="HATPase_EvgS-ArcB-TorS-like"/>
    <property type="match status" value="1"/>
</dbReference>
<dbReference type="SUPFAM" id="SSF55874">
    <property type="entry name" value="ATPase domain of HSP90 chaperone/DNA topoisomerase II/histidine kinase"/>
    <property type="match status" value="2"/>
</dbReference>
<feature type="domain" description="Response regulatory" evidence="12">
    <location>
        <begin position="1180"/>
        <end position="1296"/>
    </location>
</feature>
<dbReference type="PANTHER" id="PTHR43547">
    <property type="entry name" value="TWO-COMPONENT HISTIDINE KINASE"/>
    <property type="match status" value="1"/>
</dbReference>
<evidence type="ECO:0000259" key="11">
    <source>
        <dbReference type="PROSITE" id="PS50109"/>
    </source>
</evidence>
<dbReference type="CDD" id="cd17546">
    <property type="entry name" value="REC_hyHK_CKI1_RcsC-like"/>
    <property type="match status" value="1"/>
</dbReference>
<dbReference type="Pfam" id="PF00512">
    <property type="entry name" value="HisKA"/>
    <property type="match status" value="2"/>
</dbReference>
<dbReference type="PROSITE" id="PS50109">
    <property type="entry name" value="HIS_KIN"/>
    <property type="match status" value="2"/>
</dbReference>
<feature type="modified residue" description="4-aspartylphosphate" evidence="9">
    <location>
        <position position="837"/>
    </location>
</feature>
<name>A0A7X6DPV6_9BACT</name>
<dbReference type="FunFam" id="3.30.565.10:FF:000037">
    <property type="entry name" value="Hybrid sensor histidine kinase/response regulator"/>
    <property type="match status" value="1"/>
</dbReference>
<dbReference type="RefSeq" id="WP_168059541.1">
    <property type="nucleotide sequence ID" value="NZ_VTOW01000002.1"/>
</dbReference>
<dbReference type="InterPro" id="IPR031621">
    <property type="entry name" value="HisKA_7TM"/>
</dbReference>
<dbReference type="InterPro" id="IPR003594">
    <property type="entry name" value="HATPase_dom"/>
</dbReference>
<dbReference type="InterPro" id="IPR001789">
    <property type="entry name" value="Sig_transdc_resp-reg_receiver"/>
</dbReference>
<comment type="caution">
    <text evidence="13">The sequence shown here is derived from an EMBL/GenBank/DDBJ whole genome shotgun (WGS) entry which is preliminary data.</text>
</comment>
<sequence>MFLFHLTAGLALTAITVFLLGLFVLIRKGRERLGVLFFLWCLSISWWSFFEILLIQSSNEKSALFWGRIMQAGDMHLPTLFVHFILTLLGLQIARWKLIALYGVSTLLSVLCFTPLVISGVGPSNLFSFFIKPGPLYIYMIIFFISCVIYGQLKLYQAYSSASPSKKVQIGYFFWSSIGGWIGGCANFLLVYDIKIPLLNEYGTYAVPFFAVSTTYSIVRHQLMDIRTVIHMTIMWLTTFSLALIPILVVILPAKRWLADLTNLQISALISAYFVFLVLYIKTVQPRIDHFFQRRKYDMEKILHGMVKELALLKDLMELTEKIAATIREAMYVSHSSIILWEKKKQGYLNINGPNQNVDLSTHASFLNWMKVKDRVIEWNEIEAEPQYKEIRIPARNYFEALSAKIALPLVHEDQLIGVINLGEKDNLKPFTREDIEFLSTLRAQSTISLSNSLLYEDVHKMSEELRRWASELEEKVATRTHELSERTKELSESKTELERSYQKLQELDRIKSQFFANISHEFRTPLTLILAPLESFLNQPNLPEEQRKHFQIMYQNGLRLLKLINNLLDLAKIDTGKMPLSYSKTDLVAFIKGIISSLTPLTYKKQIHVSFLADRSVIEFYFDRDKIEKVLLNLLFNAIKFTERGGEIILSCAEKEGHVVVKVSDTGVGIGRENLHKLFSRFTQLDASATRQHEGTGIGLALSKELVELHQGKIWVESEVGRGTVISFTLPSLKEMPISSLFTPCQENSEENWFRSLHKTAEYAEGRILQESAALPPQFATEEKSRPKILIVEDNSDMLDFIGTLLQGDYNVALARNGAEGLERAKTDPPDLILADIMMPMKDGYQLCREIKEDLTTRHIPVVLVTAKADLSMKIEGLNQGADDYLTKPFSSEELKARVRSLLNLRTLEKEIQMRNQALEKTLAELRKTQTQLIHSAKMAALGTLVAGLSHEMNNPLTPVIGFAELLLGMPLPKEAHQCADTISREARRCAAVIRSLSDFARKSPPLWQGNDLNSLIHSVLELNASYLRTDNIVLELNLDPRLPKTLVDGNQIKQVLLNLINNAHQAVLINEEERRIQIVSEQTAGLLRITIGDNGPGIPKEVQSRLFEPFFTTKPEGEGTGLGLAISHGIIASHGGKLGFISEEGIGTRFWFELPIRTAASTAPTLPSETSVLHQDRRALVVDDEPMVLEVCKTALEQIGFVVDAVHSGEAALEQLTKTSYDLLVADIRMPGMGGIQFLEQVGRVYPEILDRTILITGDAVNSVTSAFLNRTRITVLEKPFDLAELQHRAKSILERNSTQRWRV</sequence>
<dbReference type="SMART" id="SM00388">
    <property type="entry name" value="HisKA"/>
    <property type="match status" value="2"/>
</dbReference>
<feature type="transmembrane region" description="Helical" evidence="10">
    <location>
        <begin position="264"/>
        <end position="281"/>
    </location>
</feature>
<dbReference type="Pfam" id="PF00072">
    <property type="entry name" value="Response_reg"/>
    <property type="match status" value="2"/>
</dbReference>
<keyword evidence="4" id="KW-0808">Transferase</keyword>
<dbReference type="EC" id="2.7.13.3" evidence="2"/>
<keyword evidence="3 9" id="KW-0597">Phosphoprotein</keyword>
<dbReference type="Pfam" id="PF16927">
    <property type="entry name" value="HisKA_7TM"/>
    <property type="match status" value="1"/>
</dbReference>
<keyword evidence="10" id="KW-1133">Transmembrane helix</keyword>
<feature type="transmembrane region" description="Helical" evidence="10">
    <location>
        <begin position="6"/>
        <end position="26"/>
    </location>
</feature>
<keyword evidence="5" id="KW-0547">Nucleotide-binding</keyword>
<evidence type="ECO:0000256" key="2">
    <source>
        <dbReference type="ARBA" id="ARBA00012438"/>
    </source>
</evidence>
<dbReference type="PRINTS" id="PR00344">
    <property type="entry name" value="BCTRLSENSOR"/>
</dbReference>
<feature type="transmembrane region" description="Helical" evidence="10">
    <location>
        <begin position="75"/>
        <end position="94"/>
    </location>
</feature>
<dbReference type="InterPro" id="IPR003018">
    <property type="entry name" value="GAF"/>
</dbReference>
<dbReference type="Proteomes" id="UP000534783">
    <property type="component" value="Unassembled WGS sequence"/>
</dbReference>
<keyword evidence="10" id="KW-0472">Membrane</keyword>
<evidence type="ECO:0000313" key="13">
    <source>
        <dbReference type="EMBL" id="NKE71161.1"/>
    </source>
</evidence>
<dbReference type="Gene3D" id="1.10.287.130">
    <property type="match status" value="2"/>
</dbReference>
<evidence type="ECO:0000256" key="10">
    <source>
        <dbReference type="SAM" id="Phobius"/>
    </source>
</evidence>
<feature type="domain" description="Response regulatory" evidence="12">
    <location>
        <begin position="789"/>
        <end position="904"/>
    </location>
</feature>
<dbReference type="PANTHER" id="PTHR43547:SF2">
    <property type="entry name" value="HYBRID SIGNAL TRANSDUCTION HISTIDINE KINASE C"/>
    <property type="match status" value="1"/>
</dbReference>
<feature type="transmembrane region" description="Helical" evidence="10">
    <location>
        <begin position="231"/>
        <end position="252"/>
    </location>
</feature>
<dbReference type="SMART" id="SM00448">
    <property type="entry name" value="REC"/>
    <property type="match status" value="2"/>
</dbReference>
<dbReference type="Gene3D" id="3.30.450.40">
    <property type="match status" value="1"/>
</dbReference>
<dbReference type="InterPro" id="IPR005467">
    <property type="entry name" value="His_kinase_dom"/>
</dbReference>
<dbReference type="GO" id="GO:0000155">
    <property type="term" value="F:phosphorelay sensor kinase activity"/>
    <property type="evidence" value="ECO:0007669"/>
    <property type="project" value="InterPro"/>
</dbReference>
<evidence type="ECO:0000256" key="7">
    <source>
        <dbReference type="ARBA" id="ARBA00022840"/>
    </source>
</evidence>